<feature type="region of interest" description="Disordered" evidence="8">
    <location>
        <begin position="1"/>
        <end position="20"/>
    </location>
</feature>
<dbReference type="PROSITE" id="PS00498">
    <property type="entry name" value="TYROSINASE_2"/>
    <property type="match status" value="1"/>
</dbReference>
<comment type="similarity">
    <text evidence="1">Belongs to the tyrosinase family.</text>
</comment>
<evidence type="ECO:0000259" key="9">
    <source>
        <dbReference type="PROSITE" id="PS00497"/>
    </source>
</evidence>
<dbReference type="PANTHER" id="PTHR11474">
    <property type="entry name" value="TYROSINASE FAMILY MEMBER"/>
    <property type="match status" value="1"/>
</dbReference>
<dbReference type="Pfam" id="PF00264">
    <property type="entry name" value="Tyrosinase"/>
    <property type="match status" value="1"/>
</dbReference>
<evidence type="ECO:0000256" key="4">
    <source>
        <dbReference type="ARBA" id="ARBA00023008"/>
    </source>
</evidence>
<gene>
    <name evidence="11" type="ORF">G7Y89_g2569</name>
</gene>
<comment type="caution">
    <text evidence="11">The sequence shown here is derived from an EMBL/GenBank/DDBJ whole genome shotgun (WGS) entry which is preliminary data.</text>
</comment>
<dbReference type="EMBL" id="JAAMPI010000114">
    <property type="protein sequence ID" value="KAF4635534.1"/>
    <property type="molecule type" value="Genomic_DNA"/>
</dbReference>
<evidence type="ECO:0000256" key="5">
    <source>
        <dbReference type="ARBA" id="ARBA00023101"/>
    </source>
</evidence>
<comment type="catalytic activity">
    <reaction evidence="7">
        <text>L-tyrosine + O2 = L-dopaquinone + H2O</text>
        <dbReference type="Rhea" id="RHEA:18117"/>
        <dbReference type="ChEBI" id="CHEBI:15377"/>
        <dbReference type="ChEBI" id="CHEBI:15379"/>
        <dbReference type="ChEBI" id="CHEBI:57924"/>
        <dbReference type="ChEBI" id="CHEBI:58315"/>
        <dbReference type="EC" id="1.14.18.1"/>
    </reaction>
</comment>
<dbReference type="OrthoDB" id="6132182at2759"/>
<dbReference type="GO" id="GO:0004503">
    <property type="term" value="F:tyrosinase activity"/>
    <property type="evidence" value="ECO:0007669"/>
    <property type="project" value="UniProtKB-EC"/>
</dbReference>
<organism evidence="11 12">
    <name type="scientific">Cudoniella acicularis</name>
    <dbReference type="NCBI Taxonomy" id="354080"/>
    <lineage>
        <taxon>Eukaryota</taxon>
        <taxon>Fungi</taxon>
        <taxon>Dikarya</taxon>
        <taxon>Ascomycota</taxon>
        <taxon>Pezizomycotina</taxon>
        <taxon>Leotiomycetes</taxon>
        <taxon>Helotiales</taxon>
        <taxon>Tricladiaceae</taxon>
        <taxon>Cudoniella</taxon>
    </lineage>
</organism>
<dbReference type="SUPFAM" id="SSF48056">
    <property type="entry name" value="Di-copper centre-containing domain"/>
    <property type="match status" value="1"/>
</dbReference>
<dbReference type="GO" id="GO:0046872">
    <property type="term" value="F:metal ion binding"/>
    <property type="evidence" value="ECO:0007669"/>
    <property type="project" value="UniProtKB-KW"/>
</dbReference>
<proteinExistence type="inferred from homology"/>
<evidence type="ECO:0000256" key="6">
    <source>
        <dbReference type="ARBA" id="ARBA00048233"/>
    </source>
</evidence>
<dbReference type="PROSITE" id="PS00497">
    <property type="entry name" value="TYROSINASE_1"/>
    <property type="match status" value="1"/>
</dbReference>
<evidence type="ECO:0000313" key="12">
    <source>
        <dbReference type="Proteomes" id="UP000566819"/>
    </source>
</evidence>
<evidence type="ECO:0000256" key="3">
    <source>
        <dbReference type="ARBA" id="ARBA00022723"/>
    </source>
</evidence>
<comment type="catalytic activity">
    <reaction evidence="6">
        <text>2 L-dopa + O2 = 2 L-dopaquinone + 2 H2O</text>
        <dbReference type="Rhea" id="RHEA:34287"/>
        <dbReference type="ChEBI" id="CHEBI:15377"/>
        <dbReference type="ChEBI" id="CHEBI:15379"/>
        <dbReference type="ChEBI" id="CHEBI:57504"/>
        <dbReference type="ChEBI" id="CHEBI:57924"/>
        <dbReference type="EC" id="1.14.18.1"/>
    </reaction>
</comment>
<dbReference type="Gene3D" id="1.10.1280.10">
    <property type="entry name" value="Di-copper center containing domain from catechol oxidase"/>
    <property type="match status" value="2"/>
</dbReference>
<dbReference type="AlphaFoldDB" id="A0A8H4W988"/>
<feature type="domain" description="Tyrosinase copper-binding" evidence="10">
    <location>
        <begin position="258"/>
        <end position="269"/>
    </location>
</feature>
<dbReference type="PANTHER" id="PTHR11474:SF76">
    <property type="entry name" value="SHKT DOMAIN-CONTAINING PROTEIN"/>
    <property type="match status" value="1"/>
</dbReference>
<feature type="domain" description="Tyrosinase copper-binding" evidence="9">
    <location>
        <begin position="73"/>
        <end position="91"/>
    </location>
</feature>
<evidence type="ECO:0000256" key="8">
    <source>
        <dbReference type="SAM" id="MobiDB-lite"/>
    </source>
</evidence>
<accession>A0A8H4W988</accession>
<keyword evidence="5" id="KW-0470">Melanin biosynthesis</keyword>
<keyword evidence="3" id="KW-0479">Metal-binding</keyword>
<evidence type="ECO:0000256" key="2">
    <source>
        <dbReference type="ARBA" id="ARBA00011906"/>
    </source>
</evidence>
<name>A0A8H4W988_9HELO</name>
<sequence length="484" mass="54415">MRRSHRQSEVGNYSERHSRSRPKFYRQTYQNLQGIQDKPVTDPNSFFYIAGLHGQPFRGAGYANRDWWGGYCHHGNVLFPTWHRAYLLHLEEALRKISGCENIALPYWNQMKGTIPMRYPYSGLVGPDDRKRTETHNNNIRALGEERVNGMLNARVNKWLDRHPSGSTGMRERYRQSLLAPNYTVFSNTTSAAKHNDGHFSRSGEPDHDPSAKYVVSLKSSHNGMHLAVGGYDMGDGPDPEGPGANGDMGENDTAGFDPIFYFHHCFIDRVFWSWQTHNNAGDELEIIEGYPGTSSGDSQGPMPGTSADSWLTMKTLLHPFKKAGSNDPPTSIDMINITKLKYKYDSVIPKPINTESYAQATPILRVSGIDRSHIADSFVVSIWADTPKSDTLKSNKGWLVGFEPVFSRWHVSGCANCQNSLTVTAHVPVISPPSSFAPFPQPLPYEKAKLLKYEVRLLTNVTKEAYKMVHGSHQELGEMLLEL</sequence>
<dbReference type="PRINTS" id="PR00092">
    <property type="entry name" value="TYROSINASE"/>
</dbReference>
<dbReference type="Proteomes" id="UP000566819">
    <property type="component" value="Unassembled WGS sequence"/>
</dbReference>
<evidence type="ECO:0000256" key="1">
    <source>
        <dbReference type="ARBA" id="ARBA00009928"/>
    </source>
</evidence>
<evidence type="ECO:0000259" key="10">
    <source>
        <dbReference type="PROSITE" id="PS00498"/>
    </source>
</evidence>
<protein>
    <recommendedName>
        <fullName evidence="2">tyrosinase</fullName>
        <ecNumber evidence="2">1.14.18.1</ecNumber>
    </recommendedName>
</protein>
<evidence type="ECO:0000313" key="11">
    <source>
        <dbReference type="EMBL" id="KAF4635534.1"/>
    </source>
</evidence>
<dbReference type="InterPro" id="IPR050316">
    <property type="entry name" value="Tyrosinase/Hemocyanin"/>
</dbReference>
<dbReference type="InterPro" id="IPR002227">
    <property type="entry name" value="Tyrosinase_Cu-bd"/>
</dbReference>
<evidence type="ECO:0000256" key="7">
    <source>
        <dbReference type="ARBA" id="ARBA00048881"/>
    </source>
</evidence>
<dbReference type="GO" id="GO:0042438">
    <property type="term" value="P:melanin biosynthetic process"/>
    <property type="evidence" value="ECO:0007669"/>
    <property type="project" value="UniProtKB-KW"/>
</dbReference>
<keyword evidence="12" id="KW-1185">Reference proteome</keyword>
<reference evidence="11 12" key="1">
    <citation type="submission" date="2020-03" db="EMBL/GenBank/DDBJ databases">
        <title>Draft Genome Sequence of Cudoniella acicularis.</title>
        <authorList>
            <person name="Buettner E."/>
            <person name="Kellner H."/>
        </authorList>
    </citation>
    <scope>NUCLEOTIDE SEQUENCE [LARGE SCALE GENOMIC DNA]</scope>
    <source>
        <strain evidence="11 12">DSM 108380</strain>
    </source>
</reference>
<dbReference type="InterPro" id="IPR008922">
    <property type="entry name" value="Di-copper_centre_dom_sf"/>
</dbReference>
<dbReference type="EC" id="1.14.18.1" evidence="2"/>
<keyword evidence="4" id="KW-0186">Copper</keyword>